<keyword evidence="3" id="KW-0808">Transferase</keyword>
<keyword evidence="2" id="KW-0328">Glycosyltransferase</keyword>
<dbReference type="PANTHER" id="PTHR43179:SF12">
    <property type="entry name" value="GALACTOFURANOSYLTRANSFERASE GLFT2"/>
    <property type="match status" value="1"/>
</dbReference>
<dbReference type="OrthoDB" id="9787979at2"/>
<dbReference type="GO" id="GO:0016757">
    <property type="term" value="F:glycosyltransferase activity"/>
    <property type="evidence" value="ECO:0007669"/>
    <property type="project" value="UniProtKB-KW"/>
</dbReference>
<feature type="domain" description="Glycosyltransferase 2-like" evidence="4">
    <location>
        <begin position="13"/>
        <end position="138"/>
    </location>
</feature>
<name>A0A261U5J1_9BORD</name>
<evidence type="ECO:0000256" key="1">
    <source>
        <dbReference type="ARBA" id="ARBA00006739"/>
    </source>
</evidence>
<dbReference type="Pfam" id="PF00535">
    <property type="entry name" value="Glycos_transf_2"/>
    <property type="match status" value="1"/>
</dbReference>
<dbReference type="PANTHER" id="PTHR43179">
    <property type="entry name" value="RHAMNOSYLTRANSFERASE WBBL"/>
    <property type="match status" value="1"/>
</dbReference>
<dbReference type="RefSeq" id="WP_094821189.1">
    <property type="nucleotide sequence ID" value="NZ_NEVO01000007.1"/>
</dbReference>
<dbReference type="EMBL" id="NEVQ01000013">
    <property type="protein sequence ID" value="OZI56123.1"/>
    <property type="molecule type" value="Genomic_DNA"/>
</dbReference>
<keyword evidence="6" id="KW-1185">Reference proteome</keyword>
<protein>
    <recommendedName>
        <fullName evidence="4">Glycosyltransferase 2-like domain-containing protein</fullName>
    </recommendedName>
</protein>
<accession>A0A261U5J1</accession>
<proteinExistence type="inferred from homology"/>
<evidence type="ECO:0000313" key="6">
    <source>
        <dbReference type="Proteomes" id="UP000216885"/>
    </source>
</evidence>
<dbReference type="SUPFAM" id="SSF53448">
    <property type="entry name" value="Nucleotide-diphospho-sugar transferases"/>
    <property type="match status" value="1"/>
</dbReference>
<evidence type="ECO:0000259" key="4">
    <source>
        <dbReference type="Pfam" id="PF00535"/>
    </source>
</evidence>
<evidence type="ECO:0000256" key="3">
    <source>
        <dbReference type="ARBA" id="ARBA00022679"/>
    </source>
</evidence>
<comment type="similarity">
    <text evidence="1">Belongs to the glycosyltransferase 2 family.</text>
</comment>
<dbReference type="AlphaFoldDB" id="A0A261U5J1"/>
<reference evidence="5 6" key="1">
    <citation type="submission" date="2017-05" db="EMBL/GenBank/DDBJ databases">
        <title>Complete and WGS of Bordetella genogroups.</title>
        <authorList>
            <person name="Spilker T."/>
            <person name="LiPuma J."/>
        </authorList>
    </citation>
    <scope>NUCLEOTIDE SEQUENCE [LARGE SCALE GENOMIC DNA]</scope>
    <source>
        <strain evidence="5 6">AU9919</strain>
    </source>
</reference>
<evidence type="ECO:0000313" key="5">
    <source>
        <dbReference type="EMBL" id="OZI56123.1"/>
    </source>
</evidence>
<dbReference type="InterPro" id="IPR001173">
    <property type="entry name" value="Glyco_trans_2-like"/>
</dbReference>
<comment type="caution">
    <text evidence="5">The sequence shown here is derived from an EMBL/GenBank/DDBJ whole genome shotgun (WGS) entry which is preliminary data.</text>
</comment>
<gene>
    <name evidence="5" type="ORF">CAL20_11790</name>
</gene>
<dbReference type="InterPro" id="IPR029044">
    <property type="entry name" value="Nucleotide-diphossugar_trans"/>
</dbReference>
<organism evidence="5 6">
    <name type="scientific">Bordetella genomosp. 4</name>
    <dbReference type="NCBI Taxonomy" id="463044"/>
    <lineage>
        <taxon>Bacteria</taxon>
        <taxon>Pseudomonadati</taxon>
        <taxon>Pseudomonadota</taxon>
        <taxon>Betaproteobacteria</taxon>
        <taxon>Burkholderiales</taxon>
        <taxon>Alcaligenaceae</taxon>
        <taxon>Bordetella</taxon>
    </lineage>
</organism>
<sequence length="307" mass="33708">MIASDQRVTPRVSIVLLTYNRQNEVCATLARLKELSTATGPPPIIVVDNASTDGTAQRIADEYPDVELVVSQTNRGAAGRNLGVQRVRTPYVAFSDDDTAWSPTALDTATEILDAHPLIAVLNAQILVGNEGRIDPACEVMAASPLAEVDDVGPELVGFMAGACVMRTAAFRDAGGYWPPLFIGGEETLLALDILEQGQCIVYAPSVVTHHWPSSLRDNVRRRRLMTRNSIWTAWLRLPVHMAIRCSIEEFKNTPSLPARLQLLTDVLRGTVMIWRHRRCVNPSVCARVERVSRSRTVGLKGPVHSL</sequence>
<dbReference type="Proteomes" id="UP000216885">
    <property type="component" value="Unassembled WGS sequence"/>
</dbReference>
<evidence type="ECO:0000256" key="2">
    <source>
        <dbReference type="ARBA" id="ARBA00022676"/>
    </source>
</evidence>
<dbReference type="Gene3D" id="3.90.550.10">
    <property type="entry name" value="Spore Coat Polysaccharide Biosynthesis Protein SpsA, Chain A"/>
    <property type="match status" value="1"/>
</dbReference>